<accession>A0A0H5PY45</accession>
<dbReference type="EMBL" id="LN852858">
    <property type="protein sequence ID" value="CRY94110.1"/>
    <property type="molecule type" value="Genomic_DNA"/>
</dbReference>
<reference evidence="2" key="2">
    <citation type="submission" date="2015-07" db="EMBL/GenBank/DDBJ databases">
        <title>Plasmids, circular viruses and viroids from rat gut.</title>
        <authorList>
            <person name="Jorgensen T.J."/>
            <person name="Hansen M.A."/>
            <person name="Xu Z."/>
            <person name="Tabak M.A."/>
            <person name="Sorensen S.J."/>
            <person name="Hansen L.H."/>
        </authorList>
    </citation>
    <scope>NUCLEOTIDE SEQUENCE</scope>
    <source>
        <strain evidence="2">RGRH0171</strain>
    </source>
</reference>
<proteinExistence type="predicted"/>
<feature type="compositionally biased region" description="Basic residues" evidence="1">
    <location>
        <begin position="1"/>
        <end position="18"/>
    </location>
</feature>
<reference evidence="2" key="1">
    <citation type="submission" date="2015-06" db="EMBL/GenBank/DDBJ databases">
        <authorList>
            <person name="Joergensen T."/>
        </authorList>
    </citation>
    <scope>NUCLEOTIDE SEQUENCE</scope>
    <source>
        <strain evidence="2">RGRH0171</strain>
    </source>
</reference>
<evidence type="ECO:0000313" key="2">
    <source>
        <dbReference type="EMBL" id="CRY94110.1"/>
    </source>
</evidence>
<feature type="region of interest" description="Disordered" evidence="1">
    <location>
        <begin position="1"/>
        <end position="24"/>
    </location>
</feature>
<dbReference type="AlphaFoldDB" id="A0A0H5PY45"/>
<sequence length="153" mass="17325">MPRTSTHKPHPSHEKRRQPLAASSPWDDVDDAAIVALVRAYIHSGDAILFGSSQDQEVAAIRVYRAGSPYSVYFRKAADFETALDRLERYRPPMRRLQTVGSWSPPLEQDKPTRTKGTSNLDQVYNDPEVLAARNTPDSARVFARRRKEILGH</sequence>
<feature type="region of interest" description="Disordered" evidence="1">
    <location>
        <begin position="97"/>
        <end position="121"/>
    </location>
</feature>
<organism evidence="2">
    <name type="scientific">uncultured prokaryote</name>
    <dbReference type="NCBI Taxonomy" id="198431"/>
    <lineage>
        <taxon>unclassified sequences</taxon>
        <taxon>environmental samples</taxon>
    </lineage>
</organism>
<protein>
    <submittedName>
        <fullName evidence="2">Uncharacterized protein</fullName>
    </submittedName>
</protein>
<evidence type="ECO:0000256" key="1">
    <source>
        <dbReference type="SAM" id="MobiDB-lite"/>
    </source>
</evidence>
<name>A0A0H5PY45_9ZZZZ</name>